<dbReference type="InterPro" id="IPR027417">
    <property type="entry name" value="P-loop_NTPase"/>
</dbReference>
<evidence type="ECO:0000256" key="2">
    <source>
        <dbReference type="ARBA" id="ARBA00022840"/>
    </source>
</evidence>
<keyword evidence="8" id="KW-1185">Reference proteome</keyword>
<proteinExistence type="inferred from homology"/>
<feature type="chain" id="PRO_5032858432" description="ATPase AAA-type core domain-containing protein" evidence="5">
    <location>
        <begin position="21"/>
        <end position="562"/>
    </location>
</feature>
<dbReference type="GO" id="GO:0005524">
    <property type="term" value="F:ATP binding"/>
    <property type="evidence" value="ECO:0007669"/>
    <property type="project" value="UniProtKB-KW"/>
</dbReference>
<evidence type="ECO:0000313" key="8">
    <source>
        <dbReference type="Proteomes" id="UP000604825"/>
    </source>
</evidence>
<evidence type="ECO:0000256" key="3">
    <source>
        <dbReference type="RuleBase" id="RU003651"/>
    </source>
</evidence>
<sequence length="562" mass="61865">MAMLLLRRLPLLRLLRLLHTESAASTSSSSTPPPPLQKPHATAVGPGSRRLRFPNATPVESVRGASKSSSAAAYLAIGAAAALASLPVAYADSNEQGAFDTAGSVDPADGEDLARKERKRILELVQSRGMQRGSYPQFDVAVKGQKVVVKFNMPSTCNVSHLIVDLVTHIGLEAEQLGGGSEVLVCAWDSPAARQITLNPPKKTSTGDHNEDGLCVLIFEPLIGSDYSEIEFIKCGSFSLKELEALISALKIAGEKNVKGSSGKNTPRKGNGQRSKHVPSLEKIVSDLEAMGVRVYGFDETSSVPMDGTVIWENLAGYEPQKRHVPPVCYSFPLFYQLLNGQARHLQLELLPNKQEFHYYMCHLRLLCQNIMVKAAPIGICFSLANDLPEGGIIFLDEMDSFAIARDSEMHEATRRILSVILRQIDGFEQDRRVVVIAATNRKEDLDPALISRFDSIICFGLPDQQTRVEIAAQYAKHLTRSELVQFSLATQEMSGRDIRDVCQQAERHWASKLIRGQVTKDEKGEPSLPPIDEYLSCAEQRRKSLPDRTRRTSRSPALKLA</sequence>
<comment type="caution">
    <text evidence="7">The sequence shown here is derived from an EMBL/GenBank/DDBJ whole genome shotgun (WGS) entry which is preliminary data.</text>
</comment>
<evidence type="ECO:0000256" key="5">
    <source>
        <dbReference type="SAM" id="SignalP"/>
    </source>
</evidence>
<feature type="region of interest" description="Disordered" evidence="4">
    <location>
        <begin position="258"/>
        <end position="277"/>
    </location>
</feature>
<dbReference type="SUPFAM" id="SSF52540">
    <property type="entry name" value="P-loop containing nucleoside triphosphate hydrolases"/>
    <property type="match status" value="1"/>
</dbReference>
<feature type="region of interest" description="Disordered" evidence="4">
    <location>
        <begin position="540"/>
        <end position="562"/>
    </location>
</feature>
<dbReference type="PANTHER" id="PTHR23073">
    <property type="entry name" value="26S PROTEASOME REGULATORY SUBUNIT"/>
    <property type="match status" value="1"/>
</dbReference>
<feature type="compositionally biased region" description="Basic and acidic residues" evidence="4">
    <location>
        <begin position="540"/>
        <end position="551"/>
    </location>
</feature>
<accession>A0A811SSR5</accession>
<dbReference type="EMBL" id="CAJGYO010000802">
    <property type="protein sequence ID" value="CAD6343592.1"/>
    <property type="molecule type" value="Genomic_DNA"/>
</dbReference>
<evidence type="ECO:0000313" key="7">
    <source>
        <dbReference type="EMBL" id="CAD6343592.1"/>
    </source>
</evidence>
<reference evidence="7" key="1">
    <citation type="submission" date="2020-10" db="EMBL/GenBank/DDBJ databases">
        <authorList>
            <person name="Han B."/>
            <person name="Lu T."/>
            <person name="Zhao Q."/>
            <person name="Huang X."/>
            <person name="Zhao Y."/>
        </authorList>
    </citation>
    <scope>NUCLEOTIDE SEQUENCE</scope>
</reference>
<dbReference type="InterPro" id="IPR003960">
    <property type="entry name" value="ATPase_AAA_CS"/>
</dbReference>
<dbReference type="OrthoDB" id="5925at2759"/>
<keyword evidence="1 3" id="KW-0547">Nucleotide-binding</keyword>
<keyword evidence="5" id="KW-0732">Signal</keyword>
<dbReference type="CDD" id="cd19481">
    <property type="entry name" value="RecA-like_protease"/>
    <property type="match status" value="1"/>
</dbReference>
<gene>
    <name evidence="7" type="ORF">NCGR_LOCUS67690</name>
</gene>
<dbReference type="Proteomes" id="UP000604825">
    <property type="component" value="Unassembled WGS sequence"/>
</dbReference>
<feature type="domain" description="ATPase AAA-type core" evidence="6">
    <location>
        <begin position="381"/>
        <end position="461"/>
    </location>
</feature>
<name>A0A811SSR5_9POAL</name>
<evidence type="ECO:0000259" key="6">
    <source>
        <dbReference type="Pfam" id="PF00004"/>
    </source>
</evidence>
<feature type="region of interest" description="Disordered" evidence="4">
    <location>
        <begin position="23"/>
        <end position="62"/>
    </location>
</feature>
<evidence type="ECO:0000256" key="4">
    <source>
        <dbReference type="SAM" id="MobiDB-lite"/>
    </source>
</evidence>
<feature type="signal peptide" evidence="5">
    <location>
        <begin position="1"/>
        <end position="20"/>
    </location>
</feature>
<protein>
    <recommendedName>
        <fullName evidence="6">ATPase AAA-type core domain-containing protein</fullName>
    </recommendedName>
</protein>
<dbReference type="Gene3D" id="3.40.50.300">
    <property type="entry name" value="P-loop containing nucleotide triphosphate hydrolases"/>
    <property type="match status" value="1"/>
</dbReference>
<organism evidence="7 8">
    <name type="scientific">Miscanthus lutarioriparius</name>
    <dbReference type="NCBI Taxonomy" id="422564"/>
    <lineage>
        <taxon>Eukaryota</taxon>
        <taxon>Viridiplantae</taxon>
        <taxon>Streptophyta</taxon>
        <taxon>Embryophyta</taxon>
        <taxon>Tracheophyta</taxon>
        <taxon>Spermatophyta</taxon>
        <taxon>Magnoliopsida</taxon>
        <taxon>Liliopsida</taxon>
        <taxon>Poales</taxon>
        <taxon>Poaceae</taxon>
        <taxon>PACMAD clade</taxon>
        <taxon>Panicoideae</taxon>
        <taxon>Andropogonodae</taxon>
        <taxon>Andropogoneae</taxon>
        <taxon>Saccharinae</taxon>
        <taxon>Miscanthus</taxon>
    </lineage>
</organism>
<dbReference type="Pfam" id="PF00004">
    <property type="entry name" value="AAA"/>
    <property type="match status" value="1"/>
</dbReference>
<evidence type="ECO:0000256" key="1">
    <source>
        <dbReference type="ARBA" id="ARBA00022741"/>
    </source>
</evidence>
<dbReference type="PROSITE" id="PS00674">
    <property type="entry name" value="AAA"/>
    <property type="match status" value="1"/>
</dbReference>
<dbReference type="Gene3D" id="1.10.8.60">
    <property type="match status" value="1"/>
</dbReference>
<keyword evidence="2 3" id="KW-0067">ATP-binding</keyword>
<dbReference type="InterPro" id="IPR003959">
    <property type="entry name" value="ATPase_AAA_core"/>
</dbReference>
<comment type="similarity">
    <text evidence="3">Belongs to the AAA ATPase family.</text>
</comment>
<dbReference type="InterPro" id="IPR050221">
    <property type="entry name" value="26S_Proteasome_ATPase"/>
</dbReference>
<dbReference type="GO" id="GO:0016887">
    <property type="term" value="F:ATP hydrolysis activity"/>
    <property type="evidence" value="ECO:0007669"/>
    <property type="project" value="InterPro"/>
</dbReference>
<dbReference type="AlphaFoldDB" id="A0A811SSR5"/>